<protein>
    <submittedName>
        <fullName evidence="2">PEP-CTERM sorting domain-containing protein</fullName>
    </submittedName>
</protein>
<dbReference type="InterPro" id="IPR013424">
    <property type="entry name" value="Ice-binding_C"/>
</dbReference>
<evidence type="ECO:0000313" key="2">
    <source>
        <dbReference type="EMBL" id="MDY0743951.1"/>
    </source>
</evidence>
<organism evidence="2 3">
    <name type="scientific">Roseateles agri</name>
    <dbReference type="NCBI Taxonomy" id="3098619"/>
    <lineage>
        <taxon>Bacteria</taxon>
        <taxon>Pseudomonadati</taxon>
        <taxon>Pseudomonadota</taxon>
        <taxon>Betaproteobacteria</taxon>
        <taxon>Burkholderiales</taxon>
        <taxon>Sphaerotilaceae</taxon>
        <taxon>Roseateles</taxon>
    </lineage>
</organism>
<evidence type="ECO:0000313" key="3">
    <source>
        <dbReference type="Proteomes" id="UP001285263"/>
    </source>
</evidence>
<dbReference type="Gene3D" id="2.60.120.260">
    <property type="entry name" value="Galactose-binding domain-like"/>
    <property type="match status" value="1"/>
</dbReference>
<feature type="chain" id="PRO_5045686516" evidence="1">
    <location>
        <begin position="22"/>
        <end position="202"/>
    </location>
</feature>
<keyword evidence="3" id="KW-1185">Reference proteome</keyword>
<name>A0ABU5DCE6_9BURK</name>
<proteinExistence type="predicted"/>
<reference evidence="2 3" key="1">
    <citation type="submission" date="2023-11" db="EMBL/GenBank/DDBJ databases">
        <title>Paucibacter sp. nov., isolated from fresh soil in Korea.</title>
        <authorList>
            <person name="Le N.T.T."/>
        </authorList>
    </citation>
    <scope>NUCLEOTIDE SEQUENCE [LARGE SCALE GENOMIC DNA]</scope>
    <source>
        <strain evidence="2 3">R3-3</strain>
    </source>
</reference>
<keyword evidence="1" id="KW-0732">Signal</keyword>
<dbReference type="RefSeq" id="WP_320421864.1">
    <property type="nucleotide sequence ID" value="NZ_JAXCLA010000002.1"/>
</dbReference>
<gene>
    <name evidence="2" type="ORF">SNE35_05520</name>
</gene>
<dbReference type="NCBIfam" id="TIGR02595">
    <property type="entry name" value="PEP_CTERM"/>
    <property type="match status" value="1"/>
</dbReference>
<feature type="signal peptide" evidence="1">
    <location>
        <begin position="1"/>
        <end position="21"/>
    </location>
</feature>
<comment type="caution">
    <text evidence="2">The sequence shown here is derived from an EMBL/GenBank/DDBJ whole genome shotgun (WGS) entry which is preliminary data.</text>
</comment>
<evidence type="ECO:0000256" key="1">
    <source>
        <dbReference type="SAM" id="SignalP"/>
    </source>
</evidence>
<sequence>MNKIKAIVAIAALATAGLSQAATNLVTNGSFELGLAGIGSFAGWPVSLGDPTTFVDSSGQTGSHPGQASDGLWSAYFGTTQAAGGSSISQLLPTVAGQSYLLSFDIANDNGDGAAANGFTMSIGGVAVDTASGLGVQDYAHKQFAFTATSASTLLSFAAYNDNGYLQLDNVAVSVSAVPEPATALLALAGMAVLIGRRRFGK</sequence>
<accession>A0ABU5DCE6</accession>
<dbReference type="Proteomes" id="UP001285263">
    <property type="component" value="Unassembled WGS sequence"/>
</dbReference>
<dbReference type="EMBL" id="JAXCLA010000002">
    <property type="protein sequence ID" value="MDY0743951.1"/>
    <property type="molecule type" value="Genomic_DNA"/>
</dbReference>